<proteinExistence type="predicted"/>
<sequence length="546" mass="59170">PYWQEVFLVTPKILAQCQISCATQFAVTESYSGNSALNKKCVTDQNCRNQNPVKFKQTNDVVRMCVSICNNGQVIYLDKASENYCQDSCDLSTDLKQPFSYTGYAIPPYKCNPIDPTNGCDATYIPLTDKICYSVNPAKFYISAGSGLYAMLDSCPSDQIETSLKMCTAINSCIGKVWDGTPYPVCQSDCNVGNAIKTGSQLCVAITALSAGECSSARSPQVLTFALSFKTYFCNCQAISTIIFDQSNKICVDKDATSSCATYWHLQGDTTYTCGPCTTGRIAGRFCQACTSGCNTLMYISGASCAKGIFSSDLVCVPSNVNSCDLDYTKQGTTPICNTLTFANLCPSFIFDGESCIASCLSSQIKVNHNIIATTTPTQTYKCVTVPKSVGVGSMAYFKNDPDVTKNSYIQLTKCDETNIPGKLQLSNTNGVCQSALGTCAEFKQVDSIQTDQFVCVLSCSSSNFTIDGAERICLAGGCVLANIVYHPNYYASQNLCRAQCTIGYYYEYDLQYCVQNCPSTIYKVDNGISYCIKNTGAVLLDYSCG</sequence>
<organism evidence="1">
    <name type="scientific">Trepomonas sp. PC1</name>
    <dbReference type="NCBI Taxonomy" id="1076344"/>
    <lineage>
        <taxon>Eukaryota</taxon>
        <taxon>Metamonada</taxon>
        <taxon>Diplomonadida</taxon>
        <taxon>Hexamitidae</taxon>
        <taxon>Hexamitinae</taxon>
        <taxon>Trepomonas</taxon>
    </lineage>
</organism>
<name>A0A146K2I6_9EUKA</name>
<feature type="non-terminal residue" evidence="1">
    <location>
        <position position="546"/>
    </location>
</feature>
<accession>A0A146K2I6</accession>
<dbReference type="AlphaFoldDB" id="A0A146K2I6"/>
<reference evidence="1" key="1">
    <citation type="submission" date="2015-07" db="EMBL/GenBank/DDBJ databases">
        <title>Adaptation to a free-living lifestyle via gene acquisitions in the diplomonad Trepomonas sp. PC1.</title>
        <authorList>
            <person name="Xu F."/>
            <person name="Jerlstrom-Hultqvist J."/>
            <person name="Kolisko M."/>
            <person name="Simpson A.G.B."/>
            <person name="Roger A.J."/>
            <person name="Svard S.G."/>
            <person name="Andersson J.O."/>
        </authorList>
    </citation>
    <scope>NUCLEOTIDE SEQUENCE</scope>
    <source>
        <strain evidence="1">PC1</strain>
    </source>
</reference>
<evidence type="ECO:0000313" key="1">
    <source>
        <dbReference type="EMBL" id="JAP89906.1"/>
    </source>
</evidence>
<protein>
    <submittedName>
        <fullName evidence="1">Uncharacterized protein</fullName>
    </submittedName>
</protein>
<feature type="non-terminal residue" evidence="1">
    <location>
        <position position="1"/>
    </location>
</feature>
<dbReference type="EMBL" id="GDID01006700">
    <property type="protein sequence ID" value="JAP89906.1"/>
    <property type="molecule type" value="Transcribed_RNA"/>
</dbReference>
<gene>
    <name evidence="1" type="ORF">TPC1_30599</name>
</gene>